<dbReference type="GO" id="GO:0008233">
    <property type="term" value="F:peptidase activity"/>
    <property type="evidence" value="ECO:0007669"/>
    <property type="project" value="TreeGrafter"/>
</dbReference>
<dbReference type="Gene3D" id="3.40.710.10">
    <property type="entry name" value="DD-peptidase/beta-lactamase superfamily"/>
    <property type="match status" value="1"/>
</dbReference>
<sequence length="333" mass="38225">MQDGKLDIDLPNNHYLLDLPKLFYNGKDQTITSRQLMNHSTFSRTLHKVFLNKKFDTVVDFLELFIHDPPVIKPGSAFSYSTHGYTLLSVVMEQAASFELFFIYQDLFYDLGMRNTILDFKDIVILKCARYHFNELSEQNPYLSAATAHALWKQNQDLNSQLPPGSYGFGWVRGVRTKTYGKIKKNEVRSNYWQVSRPTVWIITVCTGITQVEQLERLLIWFTQTSSSLVVLPFAYKKDWKNGQDEVCVAILLNLQDCWVSDLALELAEIQASLFNVRAILLPKYLLPNCPVTVMSVTQLFGLLKMTFTFNYEPQPMLNPDSRQTLCCGLSAA</sequence>
<dbReference type="GO" id="GO:0005739">
    <property type="term" value="C:mitochondrion"/>
    <property type="evidence" value="ECO:0007669"/>
    <property type="project" value="TreeGrafter"/>
</dbReference>
<protein>
    <recommendedName>
        <fullName evidence="1">Beta-lactamase-related domain-containing protein</fullName>
    </recommendedName>
</protein>
<accession>A0A4U8UMV7</accession>
<dbReference type="Pfam" id="PF00144">
    <property type="entry name" value="Beta-lactamase"/>
    <property type="match status" value="1"/>
</dbReference>
<reference evidence="2 3" key="2">
    <citation type="journal article" date="2019" name="G3 (Bethesda)">
        <title>Hybrid Assembly of the Genome of the Entomopathogenic Nematode Steinernema carpocapsae Identifies the X-Chromosome.</title>
        <authorList>
            <person name="Serra L."/>
            <person name="Macchietto M."/>
            <person name="Macias-Munoz A."/>
            <person name="McGill C.J."/>
            <person name="Rodriguez I.M."/>
            <person name="Rodriguez B."/>
            <person name="Murad R."/>
            <person name="Mortazavi A."/>
        </authorList>
    </citation>
    <scope>NUCLEOTIDE SEQUENCE [LARGE SCALE GENOMIC DNA]</scope>
    <source>
        <strain evidence="2 3">ALL</strain>
    </source>
</reference>
<organism evidence="2 3">
    <name type="scientific">Steinernema carpocapsae</name>
    <name type="common">Entomopathogenic nematode</name>
    <dbReference type="NCBI Taxonomy" id="34508"/>
    <lineage>
        <taxon>Eukaryota</taxon>
        <taxon>Metazoa</taxon>
        <taxon>Ecdysozoa</taxon>
        <taxon>Nematoda</taxon>
        <taxon>Chromadorea</taxon>
        <taxon>Rhabditida</taxon>
        <taxon>Tylenchina</taxon>
        <taxon>Panagrolaimomorpha</taxon>
        <taxon>Strongyloidoidea</taxon>
        <taxon>Steinernematidae</taxon>
        <taxon>Steinernema</taxon>
    </lineage>
</organism>
<comment type="caution">
    <text evidence="2">The sequence shown here is derived from an EMBL/GenBank/DDBJ whole genome shotgun (WGS) entry which is preliminary data.</text>
</comment>
<dbReference type="InterPro" id="IPR001466">
    <property type="entry name" value="Beta-lactam-related"/>
</dbReference>
<proteinExistence type="predicted"/>
<dbReference type="EMBL" id="CM016762">
    <property type="protein sequence ID" value="TMS34181.1"/>
    <property type="molecule type" value="Genomic_DNA"/>
</dbReference>
<keyword evidence="3" id="KW-1185">Reference proteome</keyword>
<gene>
    <name evidence="2" type="ORF">L596_001820</name>
</gene>
<dbReference type="PANTHER" id="PTHR46520:SF1">
    <property type="entry name" value="SERINE BETA-LACTAMASE-LIKE PROTEIN LACTB, MITOCHONDRIAL"/>
    <property type="match status" value="1"/>
</dbReference>
<dbReference type="Proteomes" id="UP000298663">
    <property type="component" value="Chromosome X"/>
</dbReference>
<dbReference type="STRING" id="34508.A0A4U8UMV7"/>
<dbReference type="InterPro" id="IPR052794">
    <property type="entry name" value="Mito_Ser_Protease_LACTB"/>
</dbReference>
<dbReference type="OrthoDB" id="5946976at2759"/>
<dbReference type="EMBL" id="AZBU02000001">
    <property type="protein sequence ID" value="TMS34181.1"/>
    <property type="molecule type" value="Genomic_DNA"/>
</dbReference>
<dbReference type="GO" id="GO:0006508">
    <property type="term" value="P:proteolysis"/>
    <property type="evidence" value="ECO:0007669"/>
    <property type="project" value="TreeGrafter"/>
</dbReference>
<dbReference type="InterPro" id="IPR012338">
    <property type="entry name" value="Beta-lactam/transpept-like"/>
</dbReference>
<evidence type="ECO:0000313" key="3">
    <source>
        <dbReference type="Proteomes" id="UP000298663"/>
    </source>
</evidence>
<dbReference type="AlphaFoldDB" id="A0A4U8UMV7"/>
<reference evidence="2 3" key="1">
    <citation type="journal article" date="2015" name="Genome Biol.">
        <title>Comparative genomics of Steinernema reveals deeply conserved gene regulatory networks.</title>
        <authorList>
            <person name="Dillman A.R."/>
            <person name="Macchietto M."/>
            <person name="Porter C.F."/>
            <person name="Rogers A."/>
            <person name="Williams B."/>
            <person name="Antoshechkin I."/>
            <person name="Lee M.M."/>
            <person name="Goodwin Z."/>
            <person name="Lu X."/>
            <person name="Lewis E.E."/>
            <person name="Goodrich-Blair H."/>
            <person name="Stock S.P."/>
            <person name="Adams B.J."/>
            <person name="Sternberg P.W."/>
            <person name="Mortazavi A."/>
        </authorList>
    </citation>
    <scope>NUCLEOTIDE SEQUENCE [LARGE SCALE GENOMIC DNA]</scope>
    <source>
        <strain evidence="2 3">ALL</strain>
    </source>
</reference>
<feature type="domain" description="Beta-lactamase-related" evidence="1">
    <location>
        <begin position="2"/>
        <end position="132"/>
    </location>
</feature>
<name>A0A4U8UMV7_STECR</name>
<dbReference type="SUPFAM" id="SSF56601">
    <property type="entry name" value="beta-lactamase/transpeptidase-like"/>
    <property type="match status" value="1"/>
</dbReference>
<dbReference type="GO" id="GO:0019216">
    <property type="term" value="P:regulation of lipid metabolic process"/>
    <property type="evidence" value="ECO:0007669"/>
    <property type="project" value="TreeGrafter"/>
</dbReference>
<dbReference type="PANTHER" id="PTHR46520">
    <property type="entry name" value="SERINE BETA-LACTAMASE-LIKE PROTEIN LACTB, MITOCHONDRIAL"/>
    <property type="match status" value="1"/>
</dbReference>
<evidence type="ECO:0000313" key="2">
    <source>
        <dbReference type="EMBL" id="TMS34181.1"/>
    </source>
</evidence>
<evidence type="ECO:0000259" key="1">
    <source>
        <dbReference type="Pfam" id="PF00144"/>
    </source>
</evidence>